<keyword evidence="2" id="KW-1185">Reference proteome</keyword>
<name>A0A914V5V2_9BILA</name>
<accession>A0A914V5V2</accession>
<protein>
    <submittedName>
        <fullName evidence="3">Uncharacterized protein</fullName>
    </submittedName>
</protein>
<feature type="region of interest" description="Disordered" evidence="1">
    <location>
        <begin position="1"/>
        <end position="81"/>
    </location>
</feature>
<evidence type="ECO:0000313" key="3">
    <source>
        <dbReference type="WBParaSite" id="PSAMB.scaffold157size70979.g2689.t1"/>
    </source>
</evidence>
<evidence type="ECO:0000256" key="1">
    <source>
        <dbReference type="SAM" id="MobiDB-lite"/>
    </source>
</evidence>
<organism evidence="2 3">
    <name type="scientific">Plectus sambesii</name>
    <dbReference type="NCBI Taxonomy" id="2011161"/>
    <lineage>
        <taxon>Eukaryota</taxon>
        <taxon>Metazoa</taxon>
        <taxon>Ecdysozoa</taxon>
        <taxon>Nematoda</taxon>
        <taxon>Chromadorea</taxon>
        <taxon>Plectida</taxon>
        <taxon>Plectina</taxon>
        <taxon>Plectoidea</taxon>
        <taxon>Plectidae</taxon>
        <taxon>Plectus</taxon>
    </lineage>
</organism>
<proteinExistence type="predicted"/>
<dbReference type="Proteomes" id="UP000887566">
    <property type="component" value="Unplaced"/>
</dbReference>
<dbReference type="AlphaFoldDB" id="A0A914V5V2"/>
<evidence type="ECO:0000313" key="2">
    <source>
        <dbReference type="Proteomes" id="UP000887566"/>
    </source>
</evidence>
<sequence>MGNKPSGPHPHHHQMPPPPRPHHGPEVRQCPARPHNEFAHHHRHHSPQPPVMGHPGHHEIFNGGHQKPPHYHGERDEDPHD</sequence>
<dbReference type="WBParaSite" id="PSAMB.scaffold157size70979.g2689.t1">
    <property type="protein sequence ID" value="PSAMB.scaffold157size70979.g2689.t1"/>
    <property type="gene ID" value="PSAMB.scaffold157size70979.g2689"/>
</dbReference>
<reference evidence="3" key="1">
    <citation type="submission" date="2022-11" db="UniProtKB">
        <authorList>
            <consortium name="WormBaseParasite"/>
        </authorList>
    </citation>
    <scope>IDENTIFICATION</scope>
</reference>
<feature type="compositionally biased region" description="Basic and acidic residues" evidence="1">
    <location>
        <begin position="71"/>
        <end position="81"/>
    </location>
</feature>